<dbReference type="PROSITE" id="PS00211">
    <property type="entry name" value="ABC_TRANSPORTER_1"/>
    <property type="match status" value="1"/>
</dbReference>
<evidence type="ECO:0000256" key="5">
    <source>
        <dbReference type="ARBA" id="ARBA00022741"/>
    </source>
</evidence>
<evidence type="ECO:0000259" key="11">
    <source>
        <dbReference type="PROSITE" id="PS50929"/>
    </source>
</evidence>
<evidence type="ECO:0000256" key="2">
    <source>
        <dbReference type="ARBA" id="ARBA00005417"/>
    </source>
</evidence>
<dbReference type="AlphaFoldDB" id="A0A449AV99"/>
<feature type="domain" description="ABC transporter" evidence="10">
    <location>
        <begin position="404"/>
        <end position="638"/>
    </location>
</feature>
<gene>
    <name evidence="12" type="primary">mldB1_3</name>
    <name evidence="12" type="ORF">NCTC10194_00419</name>
</gene>
<evidence type="ECO:0000259" key="10">
    <source>
        <dbReference type="PROSITE" id="PS50893"/>
    </source>
</evidence>
<dbReference type="SUPFAM" id="SSF52540">
    <property type="entry name" value="P-loop containing nucleoside triphosphate hydrolases"/>
    <property type="match status" value="1"/>
</dbReference>
<dbReference type="PANTHER" id="PTHR43394:SF1">
    <property type="entry name" value="ATP-BINDING CASSETTE SUB-FAMILY B MEMBER 10, MITOCHONDRIAL"/>
    <property type="match status" value="1"/>
</dbReference>
<dbReference type="CDD" id="cd18547">
    <property type="entry name" value="ABC_6TM_Tm288_like"/>
    <property type="match status" value="1"/>
</dbReference>
<sequence>MKSNNYKGKKAKFDKRTFKRLLKLIWENNRLTYSVVFLCIVLSTLIITISQAFIGTVLVNKYIDPYITEYKQNPNAIFDWKNFTFAMIFIGSLYVIGILANYIYSRLVVSITHKTIKKIRDDLYIHSQTLSLNFFDKNQKGDIISRFTNDIDSLREVLSQSIPQILNSIFQIIFSLVSMLILSWFLTIVMLILVFGMFLIAGQIAKKSGKYFISRQKSLGSLNGFINEMMDGVRVIKAYNHEKASLLNFKTKNDQMYNDDFKSKLIANILMPIMINMGTINFIVIAFTGGITLAYLGNNQSNALNVLSINLGVLVSFLLYARSFTNPISTVSQQANAIISGLAGAQRVFVILDEKPEEDNGTITLVKYEDLSKPALSKIDTKAAYYWQIPVKDDYIYQVAKGEFYFDNVSFGYNPEKLIIKDFTLRVPVGKKVALVGATGAGKTTIASLLNRFYETTKGTIYFDGIDIKQIKKADLRKAFGFVLQDTSLFSKNIKENIIYGLDEFASQEYEAAAKLANAHEFIEDMANGYETFLENSGENLSQGQKQLLSIARTAIINPLALILDEATSTIDTETERKIQEALDELLKNKSAFIIAHRLSTIKNCDIIVVMDQGQIIEQGSHKELLKNKKHYYKLYTGKIELE</sequence>
<feature type="transmembrane region" description="Helical" evidence="9">
    <location>
        <begin position="31"/>
        <end position="54"/>
    </location>
</feature>
<evidence type="ECO:0000256" key="7">
    <source>
        <dbReference type="ARBA" id="ARBA00022989"/>
    </source>
</evidence>
<evidence type="ECO:0000256" key="4">
    <source>
        <dbReference type="ARBA" id="ARBA00022692"/>
    </source>
</evidence>
<dbReference type="Pfam" id="PF00005">
    <property type="entry name" value="ABC_tran"/>
    <property type="match status" value="1"/>
</dbReference>
<accession>A0A449AV99</accession>
<dbReference type="SMART" id="SM00382">
    <property type="entry name" value="AAA"/>
    <property type="match status" value="1"/>
</dbReference>
<feature type="transmembrane region" description="Helical" evidence="9">
    <location>
        <begin position="265"/>
        <end position="296"/>
    </location>
</feature>
<dbReference type="PANTHER" id="PTHR43394">
    <property type="entry name" value="ATP-DEPENDENT PERMEASE MDL1, MITOCHONDRIAL"/>
    <property type="match status" value="1"/>
</dbReference>
<evidence type="ECO:0000313" key="13">
    <source>
        <dbReference type="Proteomes" id="UP000290815"/>
    </source>
</evidence>
<proteinExistence type="inferred from homology"/>
<dbReference type="GO" id="GO:0015421">
    <property type="term" value="F:ABC-type oligopeptide transporter activity"/>
    <property type="evidence" value="ECO:0007669"/>
    <property type="project" value="TreeGrafter"/>
</dbReference>
<dbReference type="FunFam" id="3.40.50.300:FF:000287">
    <property type="entry name" value="Multidrug ABC transporter ATP-binding protein"/>
    <property type="match status" value="1"/>
</dbReference>
<keyword evidence="4 9" id="KW-0812">Transmembrane</keyword>
<keyword evidence="8 9" id="KW-0472">Membrane</keyword>
<dbReference type="InterPro" id="IPR011527">
    <property type="entry name" value="ABC1_TM_dom"/>
</dbReference>
<keyword evidence="5" id="KW-0547">Nucleotide-binding</keyword>
<dbReference type="InterPro" id="IPR039421">
    <property type="entry name" value="Type_1_exporter"/>
</dbReference>
<dbReference type="PROSITE" id="PS50893">
    <property type="entry name" value="ABC_TRANSPORTER_2"/>
    <property type="match status" value="1"/>
</dbReference>
<evidence type="ECO:0000256" key="9">
    <source>
        <dbReference type="SAM" id="Phobius"/>
    </source>
</evidence>
<keyword evidence="6" id="KW-0067">ATP-binding</keyword>
<feature type="transmembrane region" description="Helical" evidence="9">
    <location>
        <begin position="83"/>
        <end position="104"/>
    </location>
</feature>
<dbReference type="Proteomes" id="UP000290815">
    <property type="component" value="Chromosome"/>
</dbReference>
<reference evidence="12 13" key="1">
    <citation type="submission" date="2019-01" db="EMBL/GenBank/DDBJ databases">
        <authorList>
            <consortium name="Pathogen Informatics"/>
        </authorList>
    </citation>
    <scope>NUCLEOTIDE SEQUENCE [LARGE SCALE GENOMIC DNA]</scope>
    <source>
        <strain evidence="12 13">NCTC10194</strain>
    </source>
</reference>
<feature type="transmembrane region" description="Helical" evidence="9">
    <location>
        <begin position="188"/>
        <end position="205"/>
    </location>
</feature>
<evidence type="ECO:0000256" key="1">
    <source>
        <dbReference type="ARBA" id="ARBA00004651"/>
    </source>
</evidence>
<dbReference type="SUPFAM" id="SSF90123">
    <property type="entry name" value="ABC transporter transmembrane region"/>
    <property type="match status" value="1"/>
</dbReference>
<dbReference type="GO" id="GO:0016887">
    <property type="term" value="F:ATP hydrolysis activity"/>
    <property type="evidence" value="ECO:0007669"/>
    <property type="project" value="InterPro"/>
</dbReference>
<name>A0A449AV99_9BACT</name>
<dbReference type="GO" id="GO:0005886">
    <property type="term" value="C:plasma membrane"/>
    <property type="evidence" value="ECO:0007669"/>
    <property type="project" value="UniProtKB-SubCell"/>
</dbReference>
<dbReference type="InterPro" id="IPR036640">
    <property type="entry name" value="ABC1_TM_sf"/>
</dbReference>
<keyword evidence="12" id="KW-0378">Hydrolase</keyword>
<feature type="transmembrane region" description="Helical" evidence="9">
    <location>
        <begin position="302"/>
        <end position="321"/>
    </location>
</feature>
<keyword evidence="7 9" id="KW-1133">Transmembrane helix</keyword>
<dbReference type="KEGG" id="mgly:NCTC10194_00419"/>
<dbReference type="Pfam" id="PF00664">
    <property type="entry name" value="ABC_membrane"/>
    <property type="match status" value="1"/>
</dbReference>
<dbReference type="EMBL" id="LR215024">
    <property type="protein sequence ID" value="VEU70408.1"/>
    <property type="molecule type" value="Genomic_DNA"/>
</dbReference>
<feature type="domain" description="ABC transmembrane type-1" evidence="11">
    <location>
        <begin position="40"/>
        <end position="340"/>
    </location>
</feature>
<dbReference type="Gene3D" id="1.20.1560.10">
    <property type="entry name" value="ABC transporter type 1, transmembrane domain"/>
    <property type="match status" value="1"/>
</dbReference>
<evidence type="ECO:0000313" key="12">
    <source>
        <dbReference type="EMBL" id="VEU70408.1"/>
    </source>
</evidence>
<dbReference type="PROSITE" id="PS50929">
    <property type="entry name" value="ABC_TM1F"/>
    <property type="match status" value="1"/>
</dbReference>
<keyword evidence="13" id="KW-1185">Reference proteome</keyword>
<evidence type="ECO:0000256" key="6">
    <source>
        <dbReference type="ARBA" id="ARBA00022840"/>
    </source>
</evidence>
<comment type="similarity">
    <text evidence="2">Belongs to the ABC transporter superfamily.</text>
</comment>
<evidence type="ECO:0000256" key="8">
    <source>
        <dbReference type="ARBA" id="ARBA00023136"/>
    </source>
</evidence>
<dbReference type="InterPro" id="IPR027417">
    <property type="entry name" value="P-loop_NTPase"/>
</dbReference>
<dbReference type="RefSeq" id="WP_027333358.1">
    <property type="nucleotide sequence ID" value="NZ_LR215024.1"/>
</dbReference>
<comment type="subcellular location">
    <subcellularLocation>
        <location evidence="1">Cell membrane</location>
        <topology evidence="1">Multi-pass membrane protein</topology>
    </subcellularLocation>
</comment>
<dbReference type="InterPro" id="IPR003439">
    <property type="entry name" value="ABC_transporter-like_ATP-bd"/>
</dbReference>
<keyword evidence="3" id="KW-0813">Transport</keyword>
<dbReference type="GO" id="GO:0005524">
    <property type="term" value="F:ATP binding"/>
    <property type="evidence" value="ECO:0007669"/>
    <property type="project" value="UniProtKB-KW"/>
</dbReference>
<evidence type="ECO:0000256" key="3">
    <source>
        <dbReference type="ARBA" id="ARBA00022448"/>
    </source>
</evidence>
<organism evidence="12 13">
    <name type="scientific">Mycoplasmopsis glycophila</name>
    <dbReference type="NCBI Taxonomy" id="171285"/>
    <lineage>
        <taxon>Bacteria</taxon>
        <taxon>Bacillati</taxon>
        <taxon>Mycoplasmatota</taxon>
        <taxon>Mycoplasmoidales</taxon>
        <taxon>Metamycoplasmataceae</taxon>
        <taxon>Mycoplasmopsis</taxon>
    </lineage>
</organism>
<dbReference type="EC" id="3.6.3.-" evidence="12"/>
<protein>
    <submittedName>
        <fullName evidence="12">ABC-type multidrug/protein/lipid transport system ATPase component</fullName>
        <ecNumber evidence="12">3.6.3.-</ecNumber>
    </submittedName>
</protein>
<dbReference type="InterPro" id="IPR003593">
    <property type="entry name" value="AAA+_ATPase"/>
</dbReference>
<dbReference type="Gene3D" id="3.40.50.300">
    <property type="entry name" value="P-loop containing nucleotide triphosphate hydrolases"/>
    <property type="match status" value="1"/>
</dbReference>
<dbReference type="InterPro" id="IPR017871">
    <property type="entry name" value="ABC_transporter-like_CS"/>
</dbReference>